<name>A0A7W8LBI7_9BURK</name>
<dbReference type="RefSeq" id="WP_184228094.1">
    <property type="nucleotide sequence ID" value="NZ_JACHDE010000016.1"/>
</dbReference>
<evidence type="ECO:0000313" key="4">
    <source>
        <dbReference type="Proteomes" id="UP000592820"/>
    </source>
</evidence>
<gene>
    <name evidence="3" type="ORF">HDG41_006077</name>
</gene>
<organism evidence="3 4">
    <name type="scientific">Paraburkholderia youngii</name>
    <dbReference type="NCBI Taxonomy" id="2782701"/>
    <lineage>
        <taxon>Bacteria</taxon>
        <taxon>Pseudomonadati</taxon>
        <taxon>Pseudomonadota</taxon>
        <taxon>Betaproteobacteria</taxon>
        <taxon>Burkholderiales</taxon>
        <taxon>Burkholderiaceae</taxon>
        <taxon>Paraburkholderia</taxon>
    </lineage>
</organism>
<dbReference type="Gene3D" id="3.30.1330.60">
    <property type="entry name" value="OmpA-like domain"/>
    <property type="match status" value="1"/>
</dbReference>
<dbReference type="PANTHER" id="PTHR30441:SF8">
    <property type="entry name" value="DUF748 DOMAIN-CONTAINING PROTEIN"/>
    <property type="match status" value="1"/>
</dbReference>
<sequence length="1260" mass="134347">MASLNKASLASSIQTVRAVAQSHRTRRILVGLLIFVVVIGLLGFFAAPPLIRHIASQQLSKQLDRPASIGRVALNPYTLRFEADNVHIGERGGAGDFVDISRLIVKPSWSSLFRGAPIVDEVQVDSPRFHLVRLDAQHFNFSDLIEKFANQPAKPNSKPTQFSVSNIRVENGQVKFDDRVLGTSHVIDQWKLGIPFIATLPSKTDIFVEPLLRARIDGDSQLAIDGRTKPFAASRESEVSLRFDDLDVPKLVSYAPSKLPVIVQSGKLSTDLKLNFVMANDTPSLRVAGTVDLNDVDVQDQGKAPFFAARAVHVAAASLEPLKSVYHFDDIRIDAPSASVARDKNGVLSVEHMFAPAPGKPAAKETADTNGKPKTAAAEKAAPPFDVAIKRFTLNDGTVNVHDEAASRPVEAGLQNLAVTLTDFSTLASAPAHYTLNTNLKDGGGSLAADGTVGLAAKTASAKLDLKSLKLPPLQPYLDTATSAQVLDGALSATTNIDANWSKSPMALMVADTKLDMQKVKLAARGDKTPVISLAQGNVVVKQVDVAARTADVTSVDATGLAVDAQRLKDGTVNLNALAGSHQQATERTAIHAAKKAQAEGPAWRYKIGELTLKDATAEFTDNMTAQPVKLSFTPVQLKVQQISDDLSRPLPVDLQATLNKKGTLGVKGDVTATPLKLAVKVNANQLDAAAFEPYFGSQLNASLASALLNANGDLSVSQAKSLKANFRGDMALVAVRMIDKATSDPFAGWGSLALTNLKADYDEHGGTVVDAGRVTFSKFYGRVLLDAQGKLNLKDVVAHEGGTTQSLTRSKSGSHPIPLTPEAVSEAVAASAPAAVAAASAAAPGKATTTPAATATATTPPQNPLKMHFGQLVLQQGRVTYTDNFVKPNYTANLVDIQGTIGAFGTETTTPAPVDVAAKLAANGPLTIRGTVNPLIAKPALDLTATAHDIELTNLTPYSAKYAGYPITKGKLNVDLHYQLANDQLNANNHLFIDQLTFGDHIDNDTATKLPVRFAISLLKNSRGEIDVNLPVSGSLSNPEFSIGGLIWHAVLNLLEKAVTAPFSLIAHAFGGNGEDLGYVEFEAGSATLTDADKQKLDTIVKALTDKPSIRMDLIGRVDPKVDEPALRTLYVDQMVKRQKIKDAVGNGESVDPSTVTVDQKDYEKYLTKAYKSSDFKKPRNFIGMTKTLPDDDMKSALAANAPIDDASLRQLAQQRAQSVQQYLEGKIDSSRVFIVAPKMNADDIKDKGATTRVDFGLK</sequence>
<comment type="caution">
    <text evidence="3">The sequence shown here is derived from an EMBL/GenBank/DDBJ whole genome shotgun (WGS) entry which is preliminary data.</text>
</comment>
<dbReference type="Pfam" id="PF05359">
    <property type="entry name" value="DUF748"/>
    <property type="match status" value="3"/>
</dbReference>
<keyword evidence="2" id="KW-1133">Transmembrane helix</keyword>
<accession>A0A7W8LBI7</accession>
<proteinExistence type="predicted"/>
<dbReference type="GO" id="GO:0005886">
    <property type="term" value="C:plasma membrane"/>
    <property type="evidence" value="ECO:0007669"/>
    <property type="project" value="TreeGrafter"/>
</dbReference>
<feature type="transmembrane region" description="Helical" evidence="2">
    <location>
        <begin position="28"/>
        <end position="51"/>
    </location>
</feature>
<dbReference type="Proteomes" id="UP000592820">
    <property type="component" value="Unassembled WGS sequence"/>
</dbReference>
<dbReference type="InterPro" id="IPR036737">
    <property type="entry name" value="OmpA-like_sf"/>
</dbReference>
<protein>
    <recommendedName>
        <fullName evidence="5">AsmA family protein</fullName>
    </recommendedName>
</protein>
<dbReference type="InterPro" id="IPR052894">
    <property type="entry name" value="AsmA-related"/>
</dbReference>
<dbReference type="EMBL" id="JACHDE010000016">
    <property type="protein sequence ID" value="MBB5403987.1"/>
    <property type="molecule type" value="Genomic_DNA"/>
</dbReference>
<evidence type="ECO:0000256" key="2">
    <source>
        <dbReference type="SAM" id="Phobius"/>
    </source>
</evidence>
<dbReference type="PANTHER" id="PTHR30441">
    <property type="entry name" value="DUF748 DOMAIN-CONTAINING PROTEIN"/>
    <property type="match status" value="1"/>
</dbReference>
<evidence type="ECO:0000313" key="3">
    <source>
        <dbReference type="EMBL" id="MBB5403987.1"/>
    </source>
</evidence>
<reference evidence="3 4" key="1">
    <citation type="submission" date="2020-08" db="EMBL/GenBank/DDBJ databases">
        <title>Genomic Encyclopedia of Type Strains, Phase IV (KMG-V): Genome sequencing to study the core and pangenomes of soil and plant-associated prokaryotes.</title>
        <authorList>
            <person name="Whitman W."/>
        </authorList>
    </citation>
    <scope>NUCLEOTIDE SEQUENCE [LARGE SCALE GENOMIC DNA]</scope>
    <source>
        <strain evidence="3 4">JPY162</strain>
    </source>
</reference>
<evidence type="ECO:0000256" key="1">
    <source>
        <dbReference type="SAM" id="MobiDB-lite"/>
    </source>
</evidence>
<dbReference type="GO" id="GO:0090313">
    <property type="term" value="P:regulation of protein targeting to membrane"/>
    <property type="evidence" value="ECO:0007669"/>
    <property type="project" value="TreeGrafter"/>
</dbReference>
<dbReference type="InterPro" id="IPR008023">
    <property type="entry name" value="DUF748"/>
</dbReference>
<keyword evidence="2" id="KW-0472">Membrane</keyword>
<keyword evidence="2" id="KW-0812">Transmembrane</keyword>
<evidence type="ECO:0008006" key="5">
    <source>
        <dbReference type="Google" id="ProtNLM"/>
    </source>
</evidence>
<feature type="region of interest" description="Disordered" evidence="1">
    <location>
        <begin position="358"/>
        <end position="380"/>
    </location>
</feature>
<dbReference type="AlphaFoldDB" id="A0A7W8LBI7"/>